<proteinExistence type="predicted"/>
<organism evidence="3">
    <name type="scientific">Amphora coffeiformis</name>
    <dbReference type="NCBI Taxonomy" id="265554"/>
    <lineage>
        <taxon>Eukaryota</taxon>
        <taxon>Sar</taxon>
        <taxon>Stramenopiles</taxon>
        <taxon>Ochrophyta</taxon>
        <taxon>Bacillariophyta</taxon>
        <taxon>Bacillariophyceae</taxon>
        <taxon>Bacillariophycidae</taxon>
        <taxon>Thalassiophysales</taxon>
        <taxon>Catenulaceae</taxon>
        <taxon>Amphora</taxon>
    </lineage>
</organism>
<reference evidence="3" key="1">
    <citation type="submission" date="2021-01" db="EMBL/GenBank/DDBJ databases">
        <authorList>
            <person name="Corre E."/>
            <person name="Pelletier E."/>
            <person name="Niang G."/>
            <person name="Scheremetjew M."/>
            <person name="Finn R."/>
            <person name="Kale V."/>
            <person name="Holt S."/>
            <person name="Cochrane G."/>
            <person name="Meng A."/>
            <person name="Brown T."/>
            <person name="Cohen L."/>
        </authorList>
    </citation>
    <scope>NUCLEOTIDE SEQUENCE</scope>
    <source>
        <strain evidence="3">CCMP127</strain>
    </source>
</reference>
<accession>A0A7S3KYP1</accession>
<feature type="compositionally biased region" description="Low complexity" evidence="1">
    <location>
        <begin position="261"/>
        <end position="271"/>
    </location>
</feature>
<sequence>MKCSVELPNLSYGTRYLIPCATSTVALLFLLVSSYSCHFIRVTRGEGLSPFFVGVWKAEGGVAAGQGFLDNTNECIAWTDTPFYQDGGVRAAKFFSVVATLLGTVVWAMTCATAVQPVGRAWRMATLAGACTCAVMGVMLFCTFASDVCDQDDLTCHFGAGSYLALTATVLWTTTAVLSFLWTQKLCETNDASTMGRDLVTIATTHSTPTIPTGRAQRTSEYRHGTHRASPPGIKETYPDKERNSPVEVKDPWQESTATLRSSSSNHRNSSPVDLDEEVGMDDLPPIGSPLVSITEDEDGNLVKTVITRTMDSQGRTIIDRTSRVIEDKDKAETSSV</sequence>
<dbReference type="EMBL" id="HBIM01001940">
    <property type="protein sequence ID" value="CAE0403497.1"/>
    <property type="molecule type" value="Transcribed_RNA"/>
</dbReference>
<keyword evidence="2" id="KW-1133">Transmembrane helix</keyword>
<feature type="compositionally biased region" description="Basic and acidic residues" evidence="1">
    <location>
        <begin position="237"/>
        <end position="253"/>
    </location>
</feature>
<feature type="transmembrane region" description="Helical" evidence="2">
    <location>
        <begin position="94"/>
        <end position="115"/>
    </location>
</feature>
<evidence type="ECO:0000256" key="2">
    <source>
        <dbReference type="SAM" id="Phobius"/>
    </source>
</evidence>
<feature type="transmembrane region" description="Helical" evidence="2">
    <location>
        <begin position="121"/>
        <end position="142"/>
    </location>
</feature>
<evidence type="ECO:0000313" key="3">
    <source>
        <dbReference type="EMBL" id="CAE0403497.1"/>
    </source>
</evidence>
<keyword evidence="2" id="KW-0472">Membrane</keyword>
<feature type="compositionally biased region" description="Polar residues" evidence="1">
    <location>
        <begin position="203"/>
        <end position="217"/>
    </location>
</feature>
<evidence type="ECO:0000256" key="1">
    <source>
        <dbReference type="SAM" id="MobiDB-lite"/>
    </source>
</evidence>
<dbReference type="AlphaFoldDB" id="A0A7S3KYP1"/>
<keyword evidence="2" id="KW-0812">Transmembrane</keyword>
<gene>
    <name evidence="3" type="ORF">ACOF00016_LOCUS1696</name>
</gene>
<name>A0A7S3KYP1_9STRA</name>
<protein>
    <submittedName>
        <fullName evidence="3">Uncharacterized protein</fullName>
    </submittedName>
</protein>
<feature type="transmembrane region" description="Helical" evidence="2">
    <location>
        <begin position="16"/>
        <end position="35"/>
    </location>
</feature>
<feature type="transmembrane region" description="Helical" evidence="2">
    <location>
        <begin position="163"/>
        <end position="182"/>
    </location>
</feature>
<feature type="region of interest" description="Disordered" evidence="1">
    <location>
        <begin position="203"/>
        <end position="279"/>
    </location>
</feature>